<dbReference type="AlphaFoldDB" id="X0U4G9"/>
<feature type="coiled-coil region" evidence="1">
    <location>
        <begin position="347"/>
        <end position="374"/>
    </location>
</feature>
<organism evidence="2">
    <name type="scientific">marine sediment metagenome</name>
    <dbReference type="NCBI Taxonomy" id="412755"/>
    <lineage>
        <taxon>unclassified sequences</taxon>
        <taxon>metagenomes</taxon>
        <taxon>ecological metagenomes</taxon>
    </lineage>
</organism>
<feature type="non-terminal residue" evidence="2">
    <location>
        <position position="1"/>
    </location>
</feature>
<protein>
    <submittedName>
        <fullName evidence="2">Uncharacterized protein</fullName>
    </submittedName>
</protein>
<keyword evidence="1" id="KW-0175">Coiled coil</keyword>
<proteinExistence type="predicted"/>
<feature type="non-terminal residue" evidence="2">
    <location>
        <position position="421"/>
    </location>
</feature>
<name>X0U4G9_9ZZZZ</name>
<gene>
    <name evidence="2" type="ORF">S01H1_11953</name>
</gene>
<sequence>TVIPDLPATIDYLYDQKLELGLQKEALNNTYFLNIDPASQKQTAVDVAGRFIETALEGAGVKPGVLPTSARKKLDEAEKLFLDAGITITPEQKENFERGFGMKVVEGVGAFVPELAKFAIANKIAGAAGVTRLISQLASKGRKIEAGILSIALEEAKFQGVTLGEAPTGAGAGFAIGGMTAAKFIPKFSGELARFNNLIEKPIGGAIGGVAGSNTAVLTEAMVSDLKGSASFKQYLNDYYGAMDSPIEDEIINGIVFGILGGAKLRPRDLKSVSARRKMFENLNSEIRSGKYKGAELEKKQRLAQDLNRTIQQADAKFNNLDIGSQKAEADKAYETLATTEANAPRAIEAERTIANYEANKTAATRSIKRQEANINKSEIFKDKTGFNRVEIVEGRETFLDPNTKAEYDPISRSIKIDLES</sequence>
<evidence type="ECO:0000256" key="1">
    <source>
        <dbReference type="SAM" id="Coils"/>
    </source>
</evidence>
<dbReference type="EMBL" id="BARS01006114">
    <property type="protein sequence ID" value="GAF83380.1"/>
    <property type="molecule type" value="Genomic_DNA"/>
</dbReference>
<evidence type="ECO:0000313" key="2">
    <source>
        <dbReference type="EMBL" id="GAF83380.1"/>
    </source>
</evidence>
<accession>X0U4G9</accession>
<reference evidence="2" key="1">
    <citation type="journal article" date="2014" name="Front. Microbiol.">
        <title>High frequency of phylogenetically diverse reductive dehalogenase-homologous genes in deep subseafloor sedimentary metagenomes.</title>
        <authorList>
            <person name="Kawai M."/>
            <person name="Futagami T."/>
            <person name="Toyoda A."/>
            <person name="Takaki Y."/>
            <person name="Nishi S."/>
            <person name="Hori S."/>
            <person name="Arai W."/>
            <person name="Tsubouchi T."/>
            <person name="Morono Y."/>
            <person name="Uchiyama I."/>
            <person name="Ito T."/>
            <person name="Fujiyama A."/>
            <person name="Inagaki F."/>
            <person name="Takami H."/>
        </authorList>
    </citation>
    <scope>NUCLEOTIDE SEQUENCE</scope>
    <source>
        <strain evidence="2">Expedition CK06-06</strain>
    </source>
</reference>
<comment type="caution">
    <text evidence="2">The sequence shown here is derived from an EMBL/GenBank/DDBJ whole genome shotgun (WGS) entry which is preliminary data.</text>
</comment>